<name>D8SN46_SELML</name>
<reference evidence="1 2" key="1">
    <citation type="journal article" date="2011" name="Science">
        <title>The Selaginella genome identifies genetic changes associated with the evolution of vascular plants.</title>
        <authorList>
            <person name="Banks J.A."/>
            <person name="Nishiyama T."/>
            <person name="Hasebe M."/>
            <person name="Bowman J.L."/>
            <person name="Gribskov M."/>
            <person name="dePamphilis C."/>
            <person name="Albert V.A."/>
            <person name="Aono N."/>
            <person name="Aoyama T."/>
            <person name="Ambrose B.A."/>
            <person name="Ashton N.W."/>
            <person name="Axtell M.J."/>
            <person name="Barker E."/>
            <person name="Barker M.S."/>
            <person name="Bennetzen J.L."/>
            <person name="Bonawitz N.D."/>
            <person name="Chapple C."/>
            <person name="Cheng C."/>
            <person name="Correa L.G."/>
            <person name="Dacre M."/>
            <person name="DeBarry J."/>
            <person name="Dreyer I."/>
            <person name="Elias M."/>
            <person name="Engstrom E.M."/>
            <person name="Estelle M."/>
            <person name="Feng L."/>
            <person name="Finet C."/>
            <person name="Floyd S.K."/>
            <person name="Frommer W.B."/>
            <person name="Fujita T."/>
            <person name="Gramzow L."/>
            <person name="Gutensohn M."/>
            <person name="Harholt J."/>
            <person name="Hattori M."/>
            <person name="Heyl A."/>
            <person name="Hirai T."/>
            <person name="Hiwatashi Y."/>
            <person name="Ishikawa M."/>
            <person name="Iwata M."/>
            <person name="Karol K.G."/>
            <person name="Koehler B."/>
            <person name="Kolukisaoglu U."/>
            <person name="Kubo M."/>
            <person name="Kurata T."/>
            <person name="Lalonde S."/>
            <person name="Li K."/>
            <person name="Li Y."/>
            <person name="Litt A."/>
            <person name="Lyons E."/>
            <person name="Manning G."/>
            <person name="Maruyama T."/>
            <person name="Michael T.P."/>
            <person name="Mikami K."/>
            <person name="Miyazaki S."/>
            <person name="Morinaga S."/>
            <person name="Murata T."/>
            <person name="Mueller-Roeber B."/>
            <person name="Nelson D.R."/>
            <person name="Obara M."/>
            <person name="Oguri Y."/>
            <person name="Olmstead R.G."/>
            <person name="Onodera N."/>
            <person name="Petersen B.L."/>
            <person name="Pils B."/>
            <person name="Prigge M."/>
            <person name="Rensing S.A."/>
            <person name="Riano-Pachon D.M."/>
            <person name="Roberts A.W."/>
            <person name="Sato Y."/>
            <person name="Scheller H.V."/>
            <person name="Schulz B."/>
            <person name="Schulz C."/>
            <person name="Shakirov E.V."/>
            <person name="Shibagaki N."/>
            <person name="Shinohara N."/>
            <person name="Shippen D.E."/>
            <person name="Soerensen I."/>
            <person name="Sotooka R."/>
            <person name="Sugimoto N."/>
            <person name="Sugita M."/>
            <person name="Sumikawa N."/>
            <person name="Tanurdzic M."/>
            <person name="Theissen G."/>
            <person name="Ulvskov P."/>
            <person name="Wakazuki S."/>
            <person name="Weng J.K."/>
            <person name="Willats W.W."/>
            <person name="Wipf D."/>
            <person name="Wolf P.G."/>
            <person name="Yang L."/>
            <person name="Zimmer A.D."/>
            <person name="Zhu Q."/>
            <person name="Mitros T."/>
            <person name="Hellsten U."/>
            <person name="Loque D."/>
            <person name="Otillar R."/>
            <person name="Salamov A."/>
            <person name="Schmutz J."/>
            <person name="Shapiro H."/>
            <person name="Lindquist E."/>
            <person name="Lucas S."/>
            <person name="Rokhsar D."/>
            <person name="Grigoriev I.V."/>
        </authorList>
    </citation>
    <scope>NUCLEOTIDE SEQUENCE [LARGE SCALE GENOMIC DNA]</scope>
</reference>
<dbReference type="InterPro" id="IPR011009">
    <property type="entry name" value="Kinase-like_dom_sf"/>
</dbReference>
<dbReference type="SUPFAM" id="SSF56112">
    <property type="entry name" value="Protein kinase-like (PK-like)"/>
    <property type="match status" value="1"/>
</dbReference>
<evidence type="ECO:0000313" key="2">
    <source>
        <dbReference type="Proteomes" id="UP000001514"/>
    </source>
</evidence>
<protein>
    <recommendedName>
        <fullName evidence="3">Protein kinase domain-containing protein</fullName>
    </recommendedName>
</protein>
<dbReference type="Proteomes" id="UP000001514">
    <property type="component" value="Unassembled WGS sequence"/>
</dbReference>
<accession>D8SN46</accession>
<organism evidence="2">
    <name type="scientific">Selaginella moellendorffii</name>
    <name type="common">Spikemoss</name>
    <dbReference type="NCBI Taxonomy" id="88036"/>
    <lineage>
        <taxon>Eukaryota</taxon>
        <taxon>Viridiplantae</taxon>
        <taxon>Streptophyta</taxon>
        <taxon>Embryophyta</taxon>
        <taxon>Tracheophyta</taxon>
        <taxon>Lycopodiopsida</taxon>
        <taxon>Selaginellales</taxon>
        <taxon>Selaginellaceae</taxon>
        <taxon>Selaginella</taxon>
    </lineage>
</organism>
<dbReference type="InParanoid" id="D8SN46"/>
<evidence type="ECO:0008006" key="3">
    <source>
        <dbReference type="Google" id="ProtNLM"/>
    </source>
</evidence>
<dbReference type="Gene3D" id="1.10.510.10">
    <property type="entry name" value="Transferase(Phosphotransferase) domain 1"/>
    <property type="match status" value="1"/>
</dbReference>
<evidence type="ECO:0000313" key="1">
    <source>
        <dbReference type="EMBL" id="EFJ13999.1"/>
    </source>
</evidence>
<dbReference type="AlphaFoldDB" id="D8SN46"/>
<proteinExistence type="predicted"/>
<dbReference type="EMBL" id="GL377629">
    <property type="protein sequence ID" value="EFJ13999.1"/>
    <property type="molecule type" value="Genomic_DNA"/>
</dbReference>
<sequence length="524" mass="60085">MALGAEYAVGSETLGEHPVHFVLVVVAVVVKAAPELKRRSHRYLARHLIHASPKQIEATLRVPKRRRTGGDERYVRYFLQGLTRSGAIQYAKDTFLKLQQNPSASCSRRKWAQFTNPQCYCYWGPEEASPEIPVKLRHPSFAQLREAMEITPDEEDISMESFLWSQVSAGFENDDDMKEKLVHRLDRYLGERIHREIRLENCPCDGIIIRRKEPRILFEFKSELGAGDPCFEVLGYIRNWVSQETKAGRKASFYGLCVSVVCPYIQVAGYVYDSASDTIEMEPLTDIVCVYGPRQNRGRVAKLLHGIKEFLRLDLATGGPVNLPYLLWNYKNVQVVDAESLVFKFEDHHGCRKIAKFVVYNSYGVEAHHAWAANGMAPALIELKAATPPFYMAVMDCLAEEDGWRSCVDLVRDWKLNNSMDKVAKLQDIVKHRVQKCHDDGFVHGDLRLTNLMCKEEANGNLEVKALDFDWSGEKGKAMYPTILNDKIKWHPDVKYRALIRAEHDLWFVDRLVEQLDELFISDM</sequence>
<dbReference type="Gramene" id="EFJ13999">
    <property type="protein sequence ID" value="EFJ13999"/>
    <property type="gene ID" value="SELMODRAFT_423888"/>
</dbReference>
<dbReference type="KEGG" id="smo:SELMODRAFT_423888"/>
<dbReference type="HOGENOM" id="CLU_520152_0_0_1"/>
<gene>
    <name evidence="1" type="ORF">SELMODRAFT_423888</name>
</gene>
<keyword evidence="2" id="KW-1185">Reference proteome</keyword>